<dbReference type="Pfam" id="PF00211">
    <property type="entry name" value="Guanylate_cyc"/>
    <property type="match status" value="1"/>
</dbReference>
<dbReference type="SMART" id="SM00044">
    <property type="entry name" value="CYCc"/>
    <property type="match status" value="1"/>
</dbReference>
<dbReference type="InterPro" id="IPR050697">
    <property type="entry name" value="Adenylyl/Guanylyl_Cyclase_3/4"/>
</dbReference>
<keyword evidence="3" id="KW-1185">Reference proteome</keyword>
<evidence type="ECO:0000313" key="3">
    <source>
        <dbReference type="Proteomes" id="UP000318995"/>
    </source>
</evidence>
<dbReference type="PROSITE" id="PS50125">
    <property type="entry name" value="GUANYLATE_CYCLASE_2"/>
    <property type="match status" value="1"/>
</dbReference>
<protein>
    <submittedName>
        <fullName evidence="2">Adenylate cyclase 1</fullName>
        <ecNumber evidence="2">4.6.1.1</ecNumber>
    </submittedName>
</protein>
<dbReference type="PANTHER" id="PTHR43081:SF1">
    <property type="entry name" value="ADENYLATE CYCLASE, TERMINAL-DIFFERENTIATION SPECIFIC"/>
    <property type="match status" value="1"/>
</dbReference>
<sequence>MLQLAIYDTDSHRFQQAPLAPRGVVLLMSGEGWRLVDPPADGLKGPWIELRSTDEGVRCRVSADPLFTTEVVTPTGPRALVPTDRLTLPVRLACGTTHIELIEAPPAEELKPLMTLERRASQREERSAGPLGNGPAPATLTRWFEAVATLSRWSVGSGEFWQGAASLVIDPLGFDAAYVVERDPATDGHDGWRVLAANITRPELGIGLELSRLNAVIDTATTQFDNALQHDGSAWAIAPWRDEQGSLAGVIVGVRKRHEANARGAVRHLEANLVRLVADVVTSGVVRHAHERRAARRQTLLELAFSPQVAQQIESDERLLDGARREVSVLFADLRDFSRRFHHQTAAGLGPVAAYKLLSEVMDALSEVVVARGGHLIDYYGDGLAALWNAPLDQSDHVVRACEAALACAEALEPISTEWLDRLGGPLGLGVGVHTGSALVGNVGSRWRIKYGARGETMNLASRVERATKTIGVSPIVSAATVQRLAASGGDHFHTQRLCRAHLAGIEQATDLYLLTSEADSSQLGMTASVYAAALAAFEADQLEKASRLLRDAVQNTAAGFLARCVERSRNERQGRRVADRPDAVGAIISLVEA</sequence>
<comment type="caution">
    <text evidence="2">The sequence shown here is derived from an EMBL/GenBank/DDBJ whole genome shotgun (WGS) entry which is preliminary data.</text>
</comment>
<reference evidence="2 3" key="1">
    <citation type="submission" date="2019-02" db="EMBL/GenBank/DDBJ databases">
        <title>Deep-cultivation of Planctomycetes and their phenomic and genomic characterization uncovers novel biology.</title>
        <authorList>
            <person name="Wiegand S."/>
            <person name="Jogler M."/>
            <person name="Boedeker C."/>
            <person name="Pinto D."/>
            <person name="Vollmers J."/>
            <person name="Rivas-Marin E."/>
            <person name="Kohn T."/>
            <person name="Peeters S.H."/>
            <person name="Heuer A."/>
            <person name="Rast P."/>
            <person name="Oberbeckmann S."/>
            <person name="Bunk B."/>
            <person name="Jeske O."/>
            <person name="Meyerdierks A."/>
            <person name="Storesund J.E."/>
            <person name="Kallscheuer N."/>
            <person name="Luecker S."/>
            <person name="Lage O.M."/>
            <person name="Pohl T."/>
            <person name="Merkel B.J."/>
            <person name="Hornburger P."/>
            <person name="Mueller R.-W."/>
            <person name="Bruemmer F."/>
            <person name="Labrenz M."/>
            <person name="Spormann A.M."/>
            <person name="Op Den Camp H."/>
            <person name="Overmann J."/>
            <person name="Amann R."/>
            <person name="Jetten M.S.M."/>
            <person name="Mascher T."/>
            <person name="Medema M.H."/>
            <person name="Devos D.P."/>
            <person name="Kaster A.-K."/>
            <person name="Ovreas L."/>
            <person name="Rohde M."/>
            <person name="Galperin M.Y."/>
            <person name="Jogler C."/>
        </authorList>
    </citation>
    <scope>NUCLEOTIDE SEQUENCE [LARGE SCALE GENOMIC DNA]</scope>
    <source>
        <strain evidence="2 3">Pla111</strain>
    </source>
</reference>
<dbReference type="EC" id="4.6.1.1" evidence="2"/>
<dbReference type="InterPro" id="IPR001054">
    <property type="entry name" value="A/G_cyclase"/>
</dbReference>
<organism evidence="2 3">
    <name type="scientific">Botrimarina hoheduenensis</name>
    <dbReference type="NCBI Taxonomy" id="2528000"/>
    <lineage>
        <taxon>Bacteria</taxon>
        <taxon>Pseudomonadati</taxon>
        <taxon>Planctomycetota</taxon>
        <taxon>Planctomycetia</taxon>
        <taxon>Pirellulales</taxon>
        <taxon>Lacipirellulaceae</taxon>
        <taxon>Botrimarina</taxon>
    </lineage>
</organism>
<feature type="domain" description="Guanylate cyclase" evidence="1">
    <location>
        <begin position="328"/>
        <end position="465"/>
    </location>
</feature>
<dbReference type="InterPro" id="IPR029787">
    <property type="entry name" value="Nucleotide_cyclase"/>
</dbReference>
<dbReference type="GO" id="GO:0006171">
    <property type="term" value="P:cAMP biosynthetic process"/>
    <property type="evidence" value="ECO:0007669"/>
    <property type="project" value="TreeGrafter"/>
</dbReference>
<dbReference type="SUPFAM" id="SSF55073">
    <property type="entry name" value="Nucleotide cyclase"/>
    <property type="match status" value="1"/>
</dbReference>
<name>A0A5C5VYC0_9BACT</name>
<dbReference type="RefSeq" id="WP_146574515.1">
    <property type="nucleotide sequence ID" value="NZ_SJPH01000004.1"/>
</dbReference>
<dbReference type="PANTHER" id="PTHR43081">
    <property type="entry name" value="ADENYLATE CYCLASE, TERMINAL-DIFFERENTIATION SPECIFIC-RELATED"/>
    <property type="match status" value="1"/>
</dbReference>
<dbReference type="EMBL" id="SJPH01000004">
    <property type="protein sequence ID" value="TWT43424.1"/>
    <property type="molecule type" value="Genomic_DNA"/>
</dbReference>
<dbReference type="CDD" id="cd07302">
    <property type="entry name" value="CHD"/>
    <property type="match status" value="1"/>
</dbReference>
<keyword evidence="2" id="KW-0456">Lyase</keyword>
<dbReference type="GO" id="GO:0004016">
    <property type="term" value="F:adenylate cyclase activity"/>
    <property type="evidence" value="ECO:0007669"/>
    <property type="project" value="UniProtKB-EC"/>
</dbReference>
<proteinExistence type="predicted"/>
<evidence type="ECO:0000259" key="1">
    <source>
        <dbReference type="PROSITE" id="PS50125"/>
    </source>
</evidence>
<gene>
    <name evidence="2" type="primary">cyaA</name>
    <name evidence="2" type="ORF">Pla111_23750</name>
</gene>
<dbReference type="Proteomes" id="UP000318995">
    <property type="component" value="Unassembled WGS sequence"/>
</dbReference>
<dbReference type="OrthoDB" id="9806704at2"/>
<dbReference type="Gene3D" id="3.30.70.1230">
    <property type="entry name" value="Nucleotide cyclase"/>
    <property type="match status" value="1"/>
</dbReference>
<evidence type="ECO:0000313" key="2">
    <source>
        <dbReference type="EMBL" id="TWT43424.1"/>
    </source>
</evidence>
<accession>A0A5C5VYC0</accession>
<dbReference type="AlphaFoldDB" id="A0A5C5VYC0"/>
<dbReference type="GO" id="GO:0035556">
    <property type="term" value="P:intracellular signal transduction"/>
    <property type="evidence" value="ECO:0007669"/>
    <property type="project" value="InterPro"/>
</dbReference>